<keyword evidence="9 13" id="KW-1133">Transmembrane helix</keyword>
<dbReference type="GO" id="GO:0016020">
    <property type="term" value="C:membrane"/>
    <property type="evidence" value="ECO:0007669"/>
    <property type="project" value="UniProtKB-SubCell"/>
</dbReference>
<name>A0ABC9XU37_GRUJA</name>
<keyword evidence="17" id="KW-1185">Reference proteome</keyword>
<evidence type="ECO:0000256" key="4">
    <source>
        <dbReference type="ARBA" id="ARBA00008295"/>
    </source>
</evidence>
<dbReference type="EMBL" id="BAAFJT010000030">
    <property type="protein sequence ID" value="GAB0201250.1"/>
    <property type="molecule type" value="Genomic_DNA"/>
</dbReference>
<keyword evidence="6 13" id="KW-0812">Transmembrane</keyword>
<evidence type="ECO:0000259" key="15">
    <source>
        <dbReference type="PROSITE" id="PS51747"/>
    </source>
</evidence>
<dbReference type="InterPro" id="IPR017974">
    <property type="entry name" value="Claudin_CS"/>
</dbReference>
<evidence type="ECO:0000256" key="9">
    <source>
        <dbReference type="ARBA" id="ARBA00022989"/>
    </source>
</evidence>
<keyword evidence="10 13" id="KW-0472">Membrane</keyword>
<dbReference type="AlphaFoldDB" id="A0ABC9XU37"/>
<evidence type="ECO:0000256" key="5">
    <source>
        <dbReference type="ARBA" id="ARBA00022427"/>
    </source>
</evidence>
<evidence type="ECO:0000313" key="17">
    <source>
        <dbReference type="Proteomes" id="UP001623348"/>
    </source>
</evidence>
<dbReference type="SUPFAM" id="SSF53927">
    <property type="entry name" value="Cytidine deaminase-like"/>
    <property type="match status" value="1"/>
</dbReference>
<comment type="similarity">
    <text evidence="11">Belongs to the cytidine and deoxycytidylate deaminase family. ADAT3 subfamily.</text>
</comment>
<proteinExistence type="inferred from homology"/>
<dbReference type="PANTHER" id="PTHR11079">
    <property type="entry name" value="CYTOSINE DEAMINASE FAMILY MEMBER"/>
    <property type="match status" value="1"/>
</dbReference>
<dbReference type="Gene3D" id="3.40.140.10">
    <property type="entry name" value="Cytidine Deaminase, domain 2"/>
    <property type="match status" value="1"/>
</dbReference>
<feature type="chain" id="PRO_5044877917" evidence="14">
    <location>
        <begin position="30"/>
        <end position="550"/>
    </location>
</feature>
<evidence type="ECO:0000313" key="16">
    <source>
        <dbReference type="EMBL" id="GAB0201250.1"/>
    </source>
</evidence>
<dbReference type="Proteomes" id="UP001623348">
    <property type="component" value="Unassembled WGS sequence"/>
</dbReference>
<comment type="cofactor">
    <cofactor evidence="1">
        <name>Zn(2+)</name>
        <dbReference type="ChEBI" id="CHEBI:29105"/>
    </cofactor>
</comment>
<reference evidence="16 17" key="1">
    <citation type="submission" date="2024-06" db="EMBL/GenBank/DDBJ databases">
        <title>The draft genome of Grus japonensis, version 3.</title>
        <authorList>
            <person name="Nabeshima K."/>
            <person name="Suzuki S."/>
            <person name="Onuma M."/>
        </authorList>
    </citation>
    <scope>NUCLEOTIDE SEQUENCE [LARGE SCALE GENOMIC DNA]</scope>
    <source>
        <strain evidence="16 17">451A</strain>
    </source>
</reference>
<evidence type="ECO:0000256" key="3">
    <source>
        <dbReference type="ARBA" id="ARBA00004435"/>
    </source>
</evidence>
<gene>
    <name evidence="16" type="ORF">GRJ2_002590600</name>
</gene>
<dbReference type="InterPro" id="IPR016193">
    <property type="entry name" value="Cytidine_deaminase-like"/>
</dbReference>
<comment type="caution">
    <text evidence="16">The sequence shown here is derived from an EMBL/GenBank/DDBJ whole genome shotgun (WGS) entry which is preliminary data.</text>
</comment>
<dbReference type="GO" id="GO:0008033">
    <property type="term" value="P:tRNA processing"/>
    <property type="evidence" value="ECO:0007669"/>
    <property type="project" value="UniProtKB-KW"/>
</dbReference>
<feature type="signal peptide" evidence="14">
    <location>
        <begin position="1"/>
        <end position="29"/>
    </location>
</feature>
<evidence type="ECO:0000256" key="12">
    <source>
        <dbReference type="SAM" id="MobiDB-lite"/>
    </source>
</evidence>
<sequence length="550" mass="55127">MGWGVALGVALGAVGWALLVASLPHGAWGLAGGQATAVASVTVTRGLWNDCATDASGVTSCVPLVSLITLPGAILVWYWCILVYYCSLLRRWPISAWGRDQSSSGGGGRGSGPMEPQQPQQPDVGVPPPAPPPPAEDPPPWGVPWEGEGGPLPVLGGVAAPVLLRGETQRLVRELGRSRPLPRLRHLKRVRGGPGGAAVLLCVETPPGAPPGAGAAASASVIITDVIADPGAAGGDGDITAPTADPAAARDTATPVTDGADDVTAPTADPAAVPAAAAAADITDQGAAVAPGTGDSADVTAAAAASPLPPLRTLLGPGVSSRGLGSPFRVRVPGRAPRRGAETTAALAAGLWPWVTRGGGGAELSPRTPPSTLAPEEAAAAAAMMEVAAAAARRGARDGMVPAGAAAVEPITGRVLAAAHDARRGEHPLAHAAIACLAAVARGRRREGDVVDDVVDDDNAAAAAGYLCAGCDVYLTREPCALCAMALLHARVRRVLFGVPTPQGALSTRYGLHGRAALNHRYRAYGGVAARLCARLAPLDRAGDGTPQPQ</sequence>
<dbReference type="GO" id="GO:0005923">
    <property type="term" value="C:bicellular tight junction"/>
    <property type="evidence" value="ECO:0007669"/>
    <property type="project" value="UniProtKB-SubCell"/>
</dbReference>
<evidence type="ECO:0000256" key="1">
    <source>
        <dbReference type="ARBA" id="ARBA00001947"/>
    </source>
</evidence>
<organism evidence="16 17">
    <name type="scientific">Grus japonensis</name>
    <name type="common">Japanese crane</name>
    <name type="synonym">Red-crowned crane</name>
    <dbReference type="NCBI Taxonomy" id="30415"/>
    <lineage>
        <taxon>Eukaryota</taxon>
        <taxon>Metazoa</taxon>
        <taxon>Chordata</taxon>
        <taxon>Craniata</taxon>
        <taxon>Vertebrata</taxon>
        <taxon>Euteleostomi</taxon>
        <taxon>Archelosauria</taxon>
        <taxon>Archosauria</taxon>
        <taxon>Dinosauria</taxon>
        <taxon>Saurischia</taxon>
        <taxon>Theropoda</taxon>
        <taxon>Coelurosauria</taxon>
        <taxon>Aves</taxon>
        <taxon>Neognathae</taxon>
        <taxon>Neoaves</taxon>
        <taxon>Gruiformes</taxon>
        <taxon>Gruidae</taxon>
        <taxon>Grus</taxon>
    </lineage>
</organism>
<evidence type="ECO:0000256" key="8">
    <source>
        <dbReference type="ARBA" id="ARBA00022949"/>
    </source>
</evidence>
<evidence type="ECO:0000256" key="2">
    <source>
        <dbReference type="ARBA" id="ARBA00004141"/>
    </source>
</evidence>
<evidence type="ECO:0000256" key="13">
    <source>
        <dbReference type="SAM" id="Phobius"/>
    </source>
</evidence>
<accession>A0ABC9XU37</accession>
<comment type="similarity">
    <text evidence="4">Belongs to the claudin family.</text>
</comment>
<feature type="region of interest" description="Disordered" evidence="12">
    <location>
        <begin position="100"/>
        <end position="148"/>
    </location>
</feature>
<dbReference type="Gene3D" id="1.20.140.150">
    <property type="match status" value="1"/>
</dbReference>
<dbReference type="PROSITE" id="PS01346">
    <property type="entry name" value="CLAUDIN"/>
    <property type="match status" value="1"/>
</dbReference>
<evidence type="ECO:0000256" key="6">
    <source>
        <dbReference type="ARBA" id="ARBA00022692"/>
    </source>
</evidence>
<feature type="domain" description="CMP/dCMP-type deaminase" evidence="15">
    <location>
        <begin position="379"/>
        <end position="525"/>
    </location>
</feature>
<dbReference type="InterPro" id="IPR002125">
    <property type="entry name" value="CMP_dCMP_dom"/>
</dbReference>
<dbReference type="PROSITE" id="PS51747">
    <property type="entry name" value="CYT_DCMP_DEAMINASES_2"/>
    <property type="match status" value="1"/>
</dbReference>
<feature type="compositionally biased region" description="Low complexity" evidence="12">
    <location>
        <begin position="115"/>
        <end position="124"/>
    </location>
</feature>
<feature type="compositionally biased region" description="Pro residues" evidence="12">
    <location>
        <begin position="125"/>
        <end position="142"/>
    </location>
</feature>
<protein>
    <submittedName>
        <fullName evidence="16">Probable inactive tRNA-specific adenosine deaminase-like protein 3</fullName>
    </submittedName>
</protein>
<feature type="region of interest" description="Disordered" evidence="12">
    <location>
        <begin position="232"/>
        <end position="266"/>
    </location>
</feature>
<keyword evidence="7" id="KW-0819">tRNA processing</keyword>
<feature type="transmembrane region" description="Helical" evidence="13">
    <location>
        <begin position="63"/>
        <end position="85"/>
    </location>
</feature>
<evidence type="ECO:0000256" key="14">
    <source>
        <dbReference type="SAM" id="SignalP"/>
    </source>
</evidence>
<feature type="compositionally biased region" description="Low complexity" evidence="12">
    <location>
        <begin position="238"/>
        <end position="266"/>
    </location>
</feature>
<dbReference type="PANTHER" id="PTHR11079:SF156">
    <property type="entry name" value="INACTIVE TRNA-SPECIFIC ADENOSINE DEAMINASE-LIKE PROTEIN 3-RELATED"/>
    <property type="match status" value="1"/>
</dbReference>
<evidence type="ECO:0000256" key="10">
    <source>
        <dbReference type="ARBA" id="ARBA00023136"/>
    </source>
</evidence>
<comment type="subcellular location">
    <subcellularLocation>
        <location evidence="3">Cell junction</location>
        <location evidence="3">Tight junction</location>
    </subcellularLocation>
    <subcellularLocation>
        <location evidence="2">Membrane</location>
        <topology evidence="2">Multi-pass membrane protein</topology>
    </subcellularLocation>
</comment>
<keyword evidence="5" id="KW-0796">Tight junction</keyword>
<evidence type="ECO:0000256" key="11">
    <source>
        <dbReference type="ARBA" id="ARBA00038160"/>
    </source>
</evidence>
<evidence type="ECO:0000256" key="7">
    <source>
        <dbReference type="ARBA" id="ARBA00022694"/>
    </source>
</evidence>
<keyword evidence="8" id="KW-0965">Cell junction</keyword>
<keyword evidence="14" id="KW-0732">Signal</keyword>
<dbReference type="Pfam" id="PF00383">
    <property type="entry name" value="dCMP_cyt_deam_1"/>
    <property type="match status" value="1"/>
</dbReference>